<proteinExistence type="predicted"/>
<dbReference type="EMBL" id="JASJQH010006892">
    <property type="protein sequence ID" value="KAK9728694.1"/>
    <property type="molecule type" value="Genomic_DNA"/>
</dbReference>
<reference evidence="1 2" key="1">
    <citation type="submission" date="2023-04" db="EMBL/GenBank/DDBJ databases">
        <title>Genome of Basidiobolus ranarum AG-B5.</title>
        <authorList>
            <person name="Stajich J.E."/>
            <person name="Carter-House D."/>
            <person name="Gryganskyi A."/>
        </authorList>
    </citation>
    <scope>NUCLEOTIDE SEQUENCE [LARGE SCALE GENOMIC DNA]</scope>
    <source>
        <strain evidence="1 2">AG-B5</strain>
    </source>
</reference>
<organism evidence="1 2">
    <name type="scientific">Basidiobolus ranarum</name>
    <dbReference type="NCBI Taxonomy" id="34480"/>
    <lineage>
        <taxon>Eukaryota</taxon>
        <taxon>Fungi</taxon>
        <taxon>Fungi incertae sedis</taxon>
        <taxon>Zoopagomycota</taxon>
        <taxon>Entomophthoromycotina</taxon>
        <taxon>Basidiobolomycetes</taxon>
        <taxon>Basidiobolales</taxon>
        <taxon>Basidiobolaceae</taxon>
        <taxon>Basidiobolus</taxon>
    </lineage>
</organism>
<evidence type="ECO:0000313" key="1">
    <source>
        <dbReference type="EMBL" id="KAK9728694.1"/>
    </source>
</evidence>
<keyword evidence="2" id="KW-1185">Reference proteome</keyword>
<protein>
    <submittedName>
        <fullName evidence="1">Uncharacterized protein</fullName>
    </submittedName>
</protein>
<evidence type="ECO:0000313" key="2">
    <source>
        <dbReference type="Proteomes" id="UP001479436"/>
    </source>
</evidence>
<dbReference type="Proteomes" id="UP001479436">
    <property type="component" value="Unassembled WGS sequence"/>
</dbReference>
<comment type="caution">
    <text evidence="1">The sequence shown here is derived from an EMBL/GenBank/DDBJ whole genome shotgun (WGS) entry which is preliminary data.</text>
</comment>
<name>A0ABR2WAH5_9FUNG</name>
<accession>A0ABR2WAH5</accession>
<sequence length="52" mass="5927">MCVGDPPEWVKCVDPEPIIKELRETKSLEVIGTDCKEMDIQVPGTRRRTLDV</sequence>
<gene>
    <name evidence="1" type="ORF">K7432_000840</name>
</gene>